<organism evidence="11 12">
    <name type="scientific">Pararhodobacter oceanensis</name>
    <dbReference type="NCBI Taxonomy" id="2172121"/>
    <lineage>
        <taxon>Bacteria</taxon>
        <taxon>Pseudomonadati</taxon>
        <taxon>Pseudomonadota</taxon>
        <taxon>Alphaproteobacteria</taxon>
        <taxon>Rhodobacterales</taxon>
        <taxon>Paracoccaceae</taxon>
        <taxon>Pararhodobacter</taxon>
    </lineage>
</organism>
<feature type="transmembrane region" description="Helical" evidence="9">
    <location>
        <begin position="39"/>
        <end position="60"/>
    </location>
</feature>
<evidence type="ECO:0000256" key="9">
    <source>
        <dbReference type="RuleBase" id="RU369079"/>
    </source>
</evidence>
<keyword evidence="3" id="KW-1003">Cell membrane</keyword>
<evidence type="ECO:0000313" key="12">
    <source>
        <dbReference type="Proteomes" id="UP000245911"/>
    </source>
</evidence>
<reference evidence="11 12" key="1">
    <citation type="submission" date="2018-04" db="EMBL/GenBank/DDBJ databases">
        <title>Pararhodobacter oceanense sp. nov., isolated from marine intertidal sediment.</title>
        <authorList>
            <person name="Wang X.-L."/>
            <person name="Du Z.-J."/>
        </authorList>
    </citation>
    <scope>NUCLEOTIDE SEQUENCE [LARGE SCALE GENOMIC DNA]</scope>
    <source>
        <strain evidence="11 12">AM505</strain>
    </source>
</reference>
<comment type="function">
    <text evidence="9">Part of the tripartite ATP-independent periplasmic (TRAP) transport system.</text>
</comment>
<comment type="subcellular location">
    <subcellularLocation>
        <location evidence="1 9">Cell inner membrane</location>
        <topology evidence="1 9">Multi-pass membrane protein</topology>
    </subcellularLocation>
</comment>
<gene>
    <name evidence="11" type="ORF">DDE20_12840</name>
</gene>
<comment type="similarity">
    <text evidence="8 9">Belongs to the TRAP transporter small permease family.</text>
</comment>
<dbReference type="GO" id="GO:0015740">
    <property type="term" value="P:C4-dicarboxylate transport"/>
    <property type="evidence" value="ECO:0007669"/>
    <property type="project" value="TreeGrafter"/>
</dbReference>
<dbReference type="EMBL" id="QDKM01000005">
    <property type="protein sequence ID" value="PVH28451.1"/>
    <property type="molecule type" value="Genomic_DNA"/>
</dbReference>
<proteinExistence type="inferred from homology"/>
<keyword evidence="5 9" id="KW-0812">Transmembrane</keyword>
<dbReference type="RefSeq" id="WP_116558903.1">
    <property type="nucleotide sequence ID" value="NZ_QDKM01000005.1"/>
</dbReference>
<keyword evidence="12" id="KW-1185">Reference proteome</keyword>
<evidence type="ECO:0000256" key="4">
    <source>
        <dbReference type="ARBA" id="ARBA00022519"/>
    </source>
</evidence>
<dbReference type="OrthoDB" id="4250245at2"/>
<evidence type="ECO:0000256" key="7">
    <source>
        <dbReference type="ARBA" id="ARBA00023136"/>
    </source>
</evidence>
<evidence type="ECO:0000256" key="3">
    <source>
        <dbReference type="ARBA" id="ARBA00022475"/>
    </source>
</evidence>
<protein>
    <recommendedName>
        <fullName evidence="9">TRAP transporter small permease protein</fullName>
    </recommendedName>
</protein>
<dbReference type="GO" id="GO:0022857">
    <property type="term" value="F:transmembrane transporter activity"/>
    <property type="evidence" value="ECO:0007669"/>
    <property type="project" value="UniProtKB-UniRule"/>
</dbReference>
<comment type="subunit">
    <text evidence="9">The complex comprises the extracytoplasmic solute receptor protein and the two transmembrane proteins.</text>
</comment>
<dbReference type="PANTHER" id="PTHR35011">
    <property type="entry name" value="2,3-DIKETO-L-GULONATE TRAP TRANSPORTER SMALL PERMEASE PROTEIN YIAM"/>
    <property type="match status" value="1"/>
</dbReference>
<sequence>MWIFDKLLEVAVGALIVIATVVGFAEVVSRYALGGSIGWSYEFLQIVLVYITFVGGFLATRTSSHLRVTVIVEALPRNIRFICFLVAKSGIAITTVVMTIWGWEYAFRFSGSATDILRVPVVYLYIVVPICGFAMTLQVIADLVLGIWKFFTEGEAETFDFTLPGFGEEMDAEKGLQT</sequence>
<evidence type="ECO:0000313" key="11">
    <source>
        <dbReference type="EMBL" id="PVH28451.1"/>
    </source>
</evidence>
<keyword evidence="4 9" id="KW-0997">Cell inner membrane</keyword>
<keyword evidence="6 9" id="KW-1133">Transmembrane helix</keyword>
<keyword evidence="7 9" id="KW-0472">Membrane</keyword>
<evidence type="ECO:0000256" key="5">
    <source>
        <dbReference type="ARBA" id="ARBA00022692"/>
    </source>
</evidence>
<comment type="caution">
    <text evidence="11">The sequence shown here is derived from an EMBL/GenBank/DDBJ whole genome shotgun (WGS) entry which is preliminary data.</text>
</comment>
<evidence type="ECO:0000256" key="1">
    <source>
        <dbReference type="ARBA" id="ARBA00004429"/>
    </source>
</evidence>
<feature type="transmembrane region" description="Helical" evidence="9">
    <location>
        <begin position="123"/>
        <end position="145"/>
    </location>
</feature>
<evidence type="ECO:0000256" key="8">
    <source>
        <dbReference type="ARBA" id="ARBA00038436"/>
    </source>
</evidence>
<feature type="transmembrane region" description="Helical" evidence="9">
    <location>
        <begin position="7"/>
        <end position="33"/>
    </location>
</feature>
<dbReference type="Pfam" id="PF04290">
    <property type="entry name" value="DctQ"/>
    <property type="match status" value="1"/>
</dbReference>
<evidence type="ECO:0000259" key="10">
    <source>
        <dbReference type="Pfam" id="PF04290"/>
    </source>
</evidence>
<dbReference type="InterPro" id="IPR007387">
    <property type="entry name" value="TRAP_DctQ"/>
</dbReference>
<feature type="domain" description="Tripartite ATP-independent periplasmic transporters DctQ component" evidence="10">
    <location>
        <begin position="20"/>
        <end position="145"/>
    </location>
</feature>
<dbReference type="GO" id="GO:0005886">
    <property type="term" value="C:plasma membrane"/>
    <property type="evidence" value="ECO:0007669"/>
    <property type="project" value="UniProtKB-SubCell"/>
</dbReference>
<feature type="transmembrane region" description="Helical" evidence="9">
    <location>
        <begin position="81"/>
        <end position="103"/>
    </location>
</feature>
<dbReference type="Proteomes" id="UP000245911">
    <property type="component" value="Unassembled WGS sequence"/>
</dbReference>
<dbReference type="InterPro" id="IPR055348">
    <property type="entry name" value="DctQ"/>
</dbReference>
<evidence type="ECO:0000256" key="6">
    <source>
        <dbReference type="ARBA" id="ARBA00022989"/>
    </source>
</evidence>
<name>A0A2T8HSN0_9RHOB</name>
<dbReference type="AlphaFoldDB" id="A0A2T8HSN0"/>
<accession>A0A2T8HSN0</accession>
<evidence type="ECO:0000256" key="2">
    <source>
        <dbReference type="ARBA" id="ARBA00022448"/>
    </source>
</evidence>
<dbReference type="PANTHER" id="PTHR35011:SF5">
    <property type="entry name" value="SIALIC ACID TRAP TRANSPORTER SMALL PERMEASE PROTEIN SIAQ"/>
    <property type="match status" value="1"/>
</dbReference>
<keyword evidence="2 9" id="KW-0813">Transport</keyword>